<gene>
    <name evidence="4" type="primary">ywtF</name>
    <name evidence="4" type="ORF">NCTC4822_00744</name>
</gene>
<dbReference type="RefSeq" id="WP_115360202.1">
    <property type="nucleotide sequence ID" value="NZ_CP038012.1"/>
</dbReference>
<dbReference type="InterPro" id="IPR004474">
    <property type="entry name" value="LytR_CpsA_psr"/>
</dbReference>
<comment type="similarity">
    <text evidence="1">Belongs to the LytR/CpsA/Psr (LCP) family.</text>
</comment>
<keyword evidence="2" id="KW-0812">Transmembrane</keyword>
<dbReference type="Pfam" id="PF03816">
    <property type="entry name" value="LytR_cpsA_psr"/>
    <property type="match status" value="1"/>
</dbReference>
<dbReference type="Proteomes" id="UP000254519">
    <property type="component" value="Unassembled WGS sequence"/>
</dbReference>
<feature type="transmembrane region" description="Helical" evidence="2">
    <location>
        <begin position="20"/>
        <end position="40"/>
    </location>
</feature>
<protein>
    <submittedName>
        <fullName evidence="4">Transcriptional regulator ywtF</fullName>
    </submittedName>
</protein>
<dbReference type="OrthoDB" id="27330at2"/>
<proteinExistence type="inferred from homology"/>
<reference evidence="4 5" key="1">
    <citation type="submission" date="2018-06" db="EMBL/GenBank/DDBJ databases">
        <authorList>
            <consortium name="Pathogen Informatics"/>
            <person name="Doyle S."/>
        </authorList>
    </citation>
    <scope>NUCLEOTIDE SEQUENCE [LARGE SCALE GENOMIC DNA]</scope>
    <source>
        <strain evidence="5">ATCC 11859 / DSM 33 / NCIB 8841 / NCTC 4822</strain>
    </source>
</reference>
<evidence type="ECO:0000256" key="1">
    <source>
        <dbReference type="ARBA" id="ARBA00006068"/>
    </source>
</evidence>
<evidence type="ECO:0000313" key="5">
    <source>
        <dbReference type="Proteomes" id="UP000254519"/>
    </source>
</evidence>
<dbReference type="PANTHER" id="PTHR33392:SF3">
    <property type="entry name" value="POLYISOPRENYL-TEICHOIC ACID--PEPTIDOGLYCAN TEICHOIC ACID TRANSFERASE TAGT"/>
    <property type="match status" value="1"/>
</dbReference>
<evidence type="ECO:0000256" key="2">
    <source>
        <dbReference type="SAM" id="Phobius"/>
    </source>
</evidence>
<keyword evidence="5" id="KW-1185">Reference proteome</keyword>
<dbReference type="EMBL" id="UGYZ01000002">
    <property type="protein sequence ID" value="SUI99727.1"/>
    <property type="molecule type" value="Genomic_DNA"/>
</dbReference>
<dbReference type="InterPro" id="IPR050922">
    <property type="entry name" value="LytR/CpsA/Psr_CW_biosynth"/>
</dbReference>
<evidence type="ECO:0000313" key="4">
    <source>
        <dbReference type="EMBL" id="SUI99727.1"/>
    </source>
</evidence>
<sequence length="352" mass="39733">MRRQEYKQISRKRSGKRLTIKISLLVALIAFTFVVGYGVFLQKKATDAAKRAYEALGDRAKSELRDEAVEPLKDNVSILFIGVDDSDKRKDSGNARSDALLVATLNNKEKTVKLLSIPRDSYVYVPSRGRQDKITHAHAFGGTKGTIDAVEGFLDIPIDYYVKMNFNAFIEVVDALGGIKAEVPYDRVELDENDRRTIELKKGLQHLDGKHALALARTRKLDSDVERGKRQQMILQAIMNKAFSVQSITKYGDVIDAIGDNMKTNMTYNEMKSFLEYAKGGMPEVTAINLDGTDDMTTGIYYWMLDEEELENVKFELQTHLELSPYSRTLTDKGVEINDQNESADESVYTDE</sequence>
<dbReference type="AlphaFoldDB" id="A0A380BFP7"/>
<feature type="domain" description="Cell envelope-related transcriptional attenuator" evidence="3">
    <location>
        <begin position="96"/>
        <end position="242"/>
    </location>
</feature>
<name>A0A380BFP7_SPOPA</name>
<dbReference type="NCBIfam" id="TIGR00350">
    <property type="entry name" value="lytR_cpsA_psr"/>
    <property type="match status" value="1"/>
</dbReference>
<keyword evidence="2" id="KW-1133">Transmembrane helix</keyword>
<dbReference type="Gene3D" id="3.40.630.190">
    <property type="entry name" value="LCP protein"/>
    <property type="match status" value="1"/>
</dbReference>
<organism evidence="4 5">
    <name type="scientific">Sporosarcina pasteurii</name>
    <name type="common">Bacillus pasteurii</name>
    <dbReference type="NCBI Taxonomy" id="1474"/>
    <lineage>
        <taxon>Bacteria</taxon>
        <taxon>Bacillati</taxon>
        <taxon>Bacillota</taxon>
        <taxon>Bacilli</taxon>
        <taxon>Bacillales</taxon>
        <taxon>Caryophanaceae</taxon>
        <taxon>Sporosarcina</taxon>
    </lineage>
</organism>
<accession>A0A380BFP7</accession>
<evidence type="ECO:0000259" key="3">
    <source>
        <dbReference type="Pfam" id="PF03816"/>
    </source>
</evidence>
<dbReference type="PANTHER" id="PTHR33392">
    <property type="entry name" value="POLYISOPRENYL-TEICHOIC ACID--PEPTIDOGLYCAN TEICHOIC ACID TRANSFERASE TAGU"/>
    <property type="match status" value="1"/>
</dbReference>
<keyword evidence="2" id="KW-0472">Membrane</keyword>